<reference evidence="2 3" key="1">
    <citation type="submission" date="2024-05" db="EMBL/GenBank/DDBJ databases">
        <title>Genome sequencing and assembly of Indian major carp, Cirrhinus mrigala (Hamilton, 1822).</title>
        <authorList>
            <person name="Mohindra V."/>
            <person name="Chowdhury L.M."/>
            <person name="Lal K."/>
            <person name="Jena J.K."/>
        </authorList>
    </citation>
    <scope>NUCLEOTIDE SEQUENCE [LARGE SCALE GENOMIC DNA]</scope>
    <source>
        <strain evidence="2">CM1030</strain>
        <tissue evidence="2">Blood</tissue>
    </source>
</reference>
<organism evidence="2 3">
    <name type="scientific">Cirrhinus mrigala</name>
    <name type="common">Mrigala</name>
    <dbReference type="NCBI Taxonomy" id="683832"/>
    <lineage>
        <taxon>Eukaryota</taxon>
        <taxon>Metazoa</taxon>
        <taxon>Chordata</taxon>
        <taxon>Craniata</taxon>
        <taxon>Vertebrata</taxon>
        <taxon>Euteleostomi</taxon>
        <taxon>Actinopterygii</taxon>
        <taxon>Neopterygii</taxon>
        <taxon>Teleostei</taxon>
        <taxon>Ostariophysi</taxon>
        <taxon>Cypriniformes</taxon>
        <taxon>Cyprinidae</taxon>
        <taxon>Labeoninae</taxon>
        <taxon>Labeonini</taxon>
        <taxon>Cirrhinus</taxon>
    </lineage>
</organism>
<evidence type="ECO:0000259" key="1">
    <source>
        <dbReference type="Pfam" id="PF06482"/>
    </source>
</evidence>
<dbReference type="InterPro" id="IPR016187">
    <property type="entry name" value="CTDL_fold"/>
</dbReference>
<sequence>MRLVALNSPLTGNLGSIHSVNTLCRTQARAMGIRDDYKAFLSHHLQDLIDIVQPMYRTNMPIVNLR</sequence>
<feature type="domain" description="Collagenase NC10/endostatin" evidence="1">
    <location>
        <begin position="1"/>
        <end position="66"/>
    </location>
</feature>
<feature type="non-terminal residue" evidence="2">
    <location>
        <position position="66"/>
    </location>
</feature>
<dbReference type="SUPFAM" id="SSF56436">
    <property type="entry name" value="C-type lectin-like"/>
    <property type="match status" value="1"/>
</dbReference>
<keyword evidence="3" id="KW-1185">Reference proteome</keyword>
<dbReference type="EMBL" id="JAMKFB020000024">
    <property type="protein sequence ID" value="KAL0157108.1"/>
    <property type="molecule type" value="Genomic_DNA"/>
</dbReference>
<dbReference type="Proteomes" id="UP001529510">
    <property type="component" value="Unassembled WGS sequence"/>
</dbReference>
<dbReference type="Gene3D" id="3.10.100.10">
    <property type="entry name" value="Mannose-Binding Protein A, subunit A"/>
    <property type="match status" value="1"/>
</dbReference>
<gene>
    <name evidence="2" type="ORF">M9458_048354</name>
</gene>
<comment type="caution">
    <text evidence="2">The sequence shown here is derived from an EMBL/GenBank/DDBJ whole genome shotgun (WGS) entry which is preliminary data.</text>
</comment>
<dbReference type="Pfam" id="PF06482">
    <property type="entry name" value="Endostatin"/>
    <property type="match status" value="1"/>
</dbReference>
<dbReference type="AlphaFoldDB" id="A0ABD0N692"/>
<dbReference type="InterPro" id="IPR010515">
    <property type="entry name" value="Collagenase_NC10/endostatin"/>
</dbReference>
<dbReference type="InterPro" id="IPR016186">
    <property type="entry name" value="C-type_lectin-like/link_sf"/>
</dbReference>
<proteinExistence type="predicted"/>
<name>A0ABD0N692_CIRMR</name>
<protein>
    <recommendedName>
        <fullName evidence="1">Collagenase NC10/endostatin domain-containing protein</fullName>
    </recommendedName>
</protein>
<evidence type="ECO:0000313" key="3">
    <source>
        <dbReference type="Proteomes" id="UP001529510"/>
    </source>
</evidence>
<evidence type="ECO:0000313" key="2">
    <source>
        <dbReference type="EMBL" id="KAL0157108.1"/>
    </source>
</evidence>
<accession>A0ABD0N692</accession>